<name>A0A367YQZ8_9ACTN</name>
<comment type="caution">
    <text evidence="1">The sequence shown here is derived from an EMBL/GenBank/DDBJ whole genome shotgun (WGS) entry which is preliminary data.</text>
</comment>
<organism evidence="1 2">
    <name type="scientific">Desertihabitans brevis</name>
    <dbReference type="NCBI Taxonomy" id="2268447"/>
    <lineage>
        <taxon>Bacteria</taxon>
        <taxon>Bacillati</taxon>
        <taxon>Actinomycetota</taxon>
        <taxon>Actinomycetes</taxon>
        <taxon>Propionibacteriales</taxon>
        <taxon>Propionibacteriaceae</taxon>
        <taxon>Desertihabitans</taxon>
    </lineage>
</organism>
<accession>A0A367YQZ8</accession>
<protein>
    <submittedName>
        <fullName evidence="1">Uncharacterized protein</fullName>
    </submittedName>
</protein>
<evidence type="ECO:0000313" key="2">
    <source>
        <dbReference type="Proteomes" id="UP000252770"/>
    </source>
</evidence>
<dbReference type="RefSeq" id="WP_114127809.1">
    <property type="nucleotide sequence ID" value="NZ_QOUI01000012.1"/>
</dbReference>
<proteinExistence type="predicted"/>
<evidence type="ECO:0000313" key="1">
    <source>
        <dbReference type="EMBL" id="RCK68248.1"/>
    </source>
</evidence>
<gene>
    <name evidence="1" type="ORF">DT076_16490</name>
</gene>
<sequence>MPSERALLTAFFRSVDTGDVVALPPGDRLDQSEGHDEARAEAARRGIERPHWLFWHSQAAAAFDADGQLTGPLRINWGGDHARVAEVLSRLPEPFEVTSHGPDGVFEITSRAVADRAAEPFPDVTDTPAVKARVALITARPAEERTEAEWAWLNEVMVGGDVAAQGSVVRWLVDPDRLTDAALEALLARWPQIYSAAPKDVLVWRFLTALHRRGHPALEDVVATSVRRRGWTFQSGVAHFLAELGDPARLPTLYQLALTPGRSAHTPGNAAALDGWLRIRADSEGRELRDVAAEALADPAFDAAARRRLQRVVDRGW</sequence>
<keyword evidence="2" id="KW-1185">Reference proteome</keyword>
<dbReference type="Proteomes" id="UP000252770">
    <property type="component" value="Unassembled WGS sequence"/>
</dbReference>
<dbReference type="AlphaFoldDB" id="A0A367YQZ8"/>
<reference evidence="1 2" key="1">
    <citation type="submission" date="2018-07" db="EMBL/GenBank/DDBJ databases">
        <title>Desertimonas flava gen. nov. sp. nov.</title>
        <authorList>
            <person name="Liu S."/>
        </authorList>
    </citation>
    <scope>NUCLEOTIDE SEQUENCE [LARGE SCALE GENOMIC DNA]</scope>
    <source>
        <strain evidence="1 2">16Sb5-5</strain>
    </source>
</reference>
<dbReference type="EMBL" id="QOUI01000012">
    <property type="protein sequence ID" value="RCK68248.1"/>
    <property type="molecule type" value="Genomic_DNA"/>
</dbReference>